<comment type="caution">
    <text evidence="2">The sequence shown here is derived from an EMBL/GenBank/DDBJ whole genome shotgun (WGS) entry which is preliminary data.</text>
</comment>
<gene>
    <name evidence="2" type="ORF">PQQ68_02215</name>
</gene>
<dbReference type="InterPro" id="IPR050228">
    <property type="entry name" value="Carboxylesterase_BioH"/>
</dbReference>
<dbReference type="InterPro" id="IPR029058">
    <property type="entry name" value="AB_hydrolase_fold"/>
</dbReference>
<reference evidence="2 3" key="1">
    <citation type="journal article" date="2024" name="Chem. Sci.">
        <title>Discovery of megapolipeptins by genome mining of a Burkholderiales bacteria collection.</title>
        <authorList>
            <person name="Paulo B.S."/>
            <person name="Recchia M.J.J."/>
            <person name="Lee S."/>
            <person name="Fergusson C.H."/>
            <person name="Romanowski S.B."/>
            <person name="Hernandez A."/>
            <person name="Krull N."/>
            <person name="Liu D.Y."/>
            <person name="Cavanagh H."/>
            <person name="Bos A."/>
            <person name="Gray C.A."/>
            <person name="Murphy B.T."/>
            <person name="Linington R.G."/>
            <person name="Eustaquio A.S."/>
        </authorList>
    </citation>
    <scope>NUCLEOTIDE SEQUENCE [LARGE SCALE GENOMIC DNA]</scope>
    <source>
        <strain evidence="2 3">RL17-335-BIF-A</strain>
    </source>
</reference>
<sequence length="249" mass="26430">MALAARQRFLLLPGTLCDDRIFDPLRETLGRFGQTVDADYADAATIEAMAEAALLSAGPEERQDPLIPVGVSMGGIVALEILRSAPARIGGLILFATNPAADTPAAQERRAAQMGTADTEGIDSLARQLAALYASPERNETDPSTMVREMARNVGIGAFRRQADALTHRRDYRGTLPSIAVPTLVIGGAHDAICTPRSQSALAAQIPTARYAELRHAGHLALLDAGDDCRTIVADWLEHTLGHSSRGAS</sequence>
<dbReference type="EMBL" id="JAQQBZ010000001">
    <property type="protein sequence ID" value="MFM0591814.1"/>
    <property type="molecule type" value="Genomic_DNA"/>
</dbReference>
<keyword evidence="3" id="KW-1185">Reference proteome</keyword>
<dbReference type="PANTHER" id="PTHR43194">
    <property type="entry name" value="HYDROLASE ALPHA/BETA FOLD FAMILY"/>
    <property type="match status" value="1"/>
</dbReference>
<evidence type="ECO:0000313" key="3">
    <source>
        <dbReference type="Proteomes" id="UP001629367"/>
    </source>
</evidence>
<accession>A0ABW9D165</accession>
<dbReference type="RefSeq" id="WP_408208583.1">
    <property type="nucleotide sequence ID" value="NZ_JAQQBZ010000001.1"/>
</dbReference>
<evidence type="ECO:0000313" key="2">
    <source>
        <dbReference type="EMBL" id="MFM0591814.1"/>
    </source>
</evidence>
<dbReference type="PANTHER" id="PTHR43194:SF5">
    <property type="entry name" value="PIMELOYL-[ACYL-CARRIER PROTEIN] METHYL ESTER ESTERASE"/>
    <property type="match status" value="1"/>
</dbReference>
<keyword evidence="2" id="KW-0378">Hydrolase</keyword>
<protein>
    <submittedName>
        <fullName evidence="2">Alpha/beta fold hydrolase</fullName>
    </submittedName>
</protein>
<proteinExistence type="predicted"/>
<dbReference type="Gene3D" id="3.40.50.1820">
    <property type="entry name" value="alpha/beta hydrolase"/>
    <property type="match status" value="1"/>
</dbReference>
<dbReference type="InterPro" id="IPR022742">
    <property type="entry name" value="Hydrolase_4"/>
</dbReference>
<dbReference type="SUPFAM" id="SSF53474">
    <property type="entry name" value="alpha/beta-Hydrolases"/>
    <property type="match status" value="1"/>
</dbReference>
<dbReference type="Pfam" id="PF12146">
    <property type="entry name" value="Hydrolase_4"/>
    <property type="match status" value="1"/>
</dbReference>
<feature type="domain" description="Serine aminopeptidase S33" evidence="1">
    <location>
        <begin position="59"/>
        <end position="219"/>
    </location>
</feature>
<organism evidence="2 3">
    <name type="scientific">Paraburkholderia dilworthii</name>
    <dbReference type="NCBI Taxonomy" id="948106"/>
    <lineage>
        <taxon>Bacteria</taxon>
        <taxon>Pseudomonadati</taxon>
        <taxon>Pseudomonadota</taxon>
        <taxon>Betaproteobacteria</taxon>
        <taxon>Burkholderiales</taxon>
        <taxon>Burkholderiaceae</taxon>
        <taxon>Paraburkholderia</taxon>
    </lineage>
</organism>
<dbReference type="Proteomes" id="UP001629367">
    <property type="component" value="Unassembled WGS sequence"/>
</dbReference>
<name>A0ABW9D165_9BURK</name>
<dbReference type="GO" id="GO:0016787">
    <property type="term" value="F:hydrolase activity"/>
    <property type="evidence" value="ECO:0007669"/>
    <property type="project" value="UniProtKB-KW"/>
</dbReference>
<evidence type="ECO:0000259" key="1">
    <source>
        <dbReference type="Pfam" id="PF12146"/>
    </source>
</evidence>